<dbReference type="Proteomes" id="UP000184488">
    <property type="component" value="Unassembled WGS sequence"/>
</dbReference>
<proteinExistence type="predicted"/>
<organism evidence="2 3">
    <name type="scientific">Flavobacterium terrae</name>
    <dbReference type="NCBI Taxonomy" id="415425"/>
    <lineage>
        <taxon>Bacteria</taxon>
        <taxon>Pseudomonadati</taxon>
        <taxon>Bacteroidota</taxon>
        <taxon>Flavobacteriia</taxon>
        <taxon>Flavobacteriales</taxon>
        <taxon>Flavobacteriaceae</taxon>
        <taxon>Flavobacterium</taxon>
    </lineage>
</organism>
<feature type="signal peptide" evidence="1">
    <location>
        <begin position="1"/>
        <end position="18"/>
    </location>
</feature>
<dbReference type="RefSeq" id="WP_073311026.1">
    <property type="nucleotide sequence ID" value="NZ_FQZI01000003.1"/>
</dbReference>
<evidence type="ECO:0000256" key="1">
    <source>
        <dbReference type="SAM" id="SignalP"/>
    </source>
</evidence>
<dbReference type="OrthoDB" id="1144137at2"/>
<protein>
    <submittedName>
        <fullName evidence="2">Uncharacterized protein</fullName>
    </submittedName>
</protein>
<feature type="chain" id="PRO_5009917250" evidence="1">
    <location>
        <begin position="19"/>
        <end position="177"/>
    </location>
</feature>
<sequence>MKKLILFAIIIATNGILAQNTNVQSEVTTTVRTIKDSDGEKKVVKNEVTKEIQKIEVGDEKANSKDMEVVDTPVQVIKSTEVINPDGSRRTVHIDRSATYESEGKTLKLELDAQGYKLIGKEGKPSQLLRKTSTNAYFYVTKDKTAIAYFDTTGNLVLEWYDSKTDSATTSIFKKVQ</sequence>
<reference evidence="3" key="1">
    <citation type="submission" date="2016-11" db="EMBL/GenBank/DDBJ databases">
        <authorList>
            <person name="Varghese N."/>
            <person name="Submissions S."/>
        </authorList>
    </citation>
    <scope>NUCLEOTIDE SEQUENCE [LARGE SCALE GENOMIC DNA]</scope>
    <source>
        <strain evidence="3">DSM 18829</strain>
    </source>
</reference>
<dbReference type="AlphaFoldDB" id="A0A1M6EZL0"/>
<evidence type="ECO:0000313" key="3">
    <source>
        <dbReference type="Proteomes" id="UP000184488"/>
    </source>
</evidence>
<dbReference type="EMBL" id="FQZI01000003">
    <property type="protein sequence ID" value="SHI90877.1"/>
    <property type="molecule type" value="Genomic_DNA"/>
</dbReference>
<keyword evidence="1" id="KW-0732">Signal</keyword>
<evidence type="ECO:0000313" key="2">
    <source>
        <dbReference type="EMBL" id="SHI90877.1"/>
    </source>
</evidence>
<accession>A0A1M6EZL0</accession>
<name>A0A1M6EZL0_9FLAO</name>
<keyword evidence="3" id="KW-1185">Reference proteome</keyword>
<gene>
    <name evidence="2" type="ORF">SAMN05444363_2051</name>
</gene>